<reference evidence="1" key="1">
    <citation type="journal article" date="2011" name="ISME J.">
        <title>The endosymbionts of the deep-sea tubeworms Riftia pachyptila and Tevnia jerichonana share an identical physiology as revealed by proteogenomic analyses.</title>
        <authorList>
            <person name="Gardebrecht A."/>
            <person name="Markert S."/>
            <person name="Felbeck H."/>
            <person name="Thuermer A."/>
            <person name="Albrecht D."/>
            <person name="Wollherr A."/>
            <person name="Kabisch J."/>
            <person name="Lehmann R."/>
            <person name="Daniel R."/>
            <person name="Liesegang H."/>
            <person name="Hecker M."/>
            <person name="Sievert S.M."/>
            <person name="Schweder T."/>
        </authorList>
    </citation>
    <scope>NUCLEOTIDE SEQUENCE [LARGE SCALE GENOMIC DNA]</scope>
</reference>
<dbReference type="Proteomes" id="UP000004491">
    <property type="component" value="Unassembled WGS sequence"/>
</dbReference>
<proteinExistence type="predicted"/>
<dbReference type="EMBL" id="AFOC01000171">
    <property type="protein sequence ID" value="EGV49761.1"/>
    <property type="molecule type" value="Genomic_DNA"/>
</dbReference>
<accession>G2DHZ5</accession>
<name>G2DHZ5_9GAMM</name>
<sequence length="42" mass="4859">MPLGDPELEKLSRFIRLYVKRLANVPMTEIDFSGLRMTHLGL</sequence>
<gene>
    <name evidence="1" type="ORF">Rifp1Sym_gn00060</name>
</gene>
<evidence type="ECO:0000313" key="2">
    <source>
        <dbReference type="Proteomes" id="UP000004491"/>
    </source>
</evidence>
<dbReference type="AlphaFoldDB" id="G2DHZ5"/>
<organism evidence="1 2">
    <name type="scientific">endosymbiont of Riftia pachyptila</name>
    <name type="common">vent Ph05</name>
    <dbReference type="NCBI Taxonomy" id="1048808"/>
    <lineage>
        <taxon>Bacteria</taxon>
        <taxon>Pseudomonadati</taxon>
        <taxon>Pseudomonadota</taxon>
        <taxon>Gammaproteobacteria</taxon>
        <taxon>sulfur-oxidizing symbionts</taxon>
    </lineage>
</organism>
<comment type="caution">
    <text evidence="1">The sequence shown here is derived from an EMBL/GenBank/DDBJ whole genome shotgun (WGS) entry which is preliminary data.</text>
</comment>
<evidence type="ECO:0000313" key="1">
    <source>
        <dbReference type="EMBL" id="EGV49761.1"/>
    </source>
</evidence>
<protein>
    <submittedName>
        <fullName evidence="1">Uncharacterized protein</fullName>
    </submittedName>
</protein>
<keyword evidence="2" id="KW-1185">Reference proteome</keyword>